<dbReference type="EMBL" id="KZ988173">
    <property type="protein sequence ID" value="RKP12883.1"/>
    <property type="molecule type" value="Genomic_DNA"/>
</dbReference>
<evidence type="ECO:0000259" key="3">
    <source>
        <dbReference type="Pfam" id="PF13373"/>
    </source>
</evidence>
<sequence>VPATGFDRLRDAGFSEEDITQLREAFHRMHPNAPGGTAPQDPTEADEVTRRLEDEWMDNPATEATFADGFEHFYRELFWSITLGFFAGLPGCLLFHDSLLSRGHMSGILFGLIINVVFGALHLYF</sequence>
<dbReference type="OrthoDB" id="2556122at2759"/>
<feature type="non-terminal residue" evidence="4">
    <location>
        <position position="1"/>
    </location>
</feature>
<protein>
    <submittedName>
        <fullName evidence="4">DUF2407 C-terminal domain-containing protein</fullName>
    </submittedName>
</protein>
<keyword evidence="2" id="KW-0472">Membrane</keyword>
<keyword evidence="2" id="KW-1133">Transmembrane helix</keyword>
<dbReference type="GO" id="GO:0044695">
    <property type="term" value="C:Dsc E3 ubiquitin ligase complex"/>
    <property type="evidence" value="ECO:0007669"/>
    <property type="project" value="InterPro"/>
</dbReference>
<dbReference type="InterPro" id="IPR045226">
    <property type="entry name" value="Dsc3"/>
</dbReference>
<dbReference type="GO" id="GO:0005783">
    <property type="term" value="C:endoplasmic reticulum"/>
    <property type="evidence" value="ECO:0007669"/>
    <property type="project" value="TreeGrafter"/>
</dbReference>
<gene>
    <name evidence="4" type="ORF">BJ684DRAFT_10853</name>
</gene>
<dbReference type="Proteomes" id="UP000267251">
    <property type="component" value="Unassembled WGS sequence"/>
</dbReference>
<feature type="region of interest" description="Disordered" evidence="1">
    <location>
        <begin position="28"/>
        <end position="49"/>
    </location>
</feature>
<dbReference type="InterPro" id="IPR025390">
    <property type="entry name" value="Dsc3_C"/>
</dbReference>
<dbReference type="Pfam" id="PF13373">
    <property type="entry name" value="Dsc3_C"/>
    <property type="match status" value="1"/>
</dbReference>
<name>A0A4P9Y294_9FUNG</name>
<accession>A0A4P9Y294</accession>
<evidence type="ECO:0000256" key="2">
    <source>
        <dbReference type="SAM" id="Phobius"/>
    </source>
</evidence>
<feature type="transmembrane region" description="Helical" evidence="2">
    <location>
        <begin position="77"/>
        <end position="95"/>
    </location>
</feature>
<evidence type="ECO:0000313" key="4">
    <source>
        <dbReference type="EMBL" id="RKP12883.1"/>
    </source>
</evidence>
<dbReference type="PANTHER" id="PTHR28049:SF1">
    <property type="entry name" value="DSC E3 UBIQUITIN LIGASE COMPLEX SUBUNIT 3"/>
    <property type="match status" value="1"/>
</dbReference>
<dbReference type="PANTHER" id="PTHR28049">
    <property type="entry name" value="TRANSMEMBRANE PROTEIN YOR223W"/>
    <property type="match status" value="1"/>
</dbReference>
<dbReference type="AlphaFoldDB" id="A0A4P9Y294"/>
<keyword evidence="2" id="KW-0812">Transmembrane</keyword>
<feature type="domain" description="DSC E3 ubiquitin ligase complex subunit 3 C-terminal" evidence="3">
    <location>
        <begin position="5"/>
        <end position="66"/>
    </location>
</feature>
<feature type="transmembrane region" description="Helical" evidence="2">
    <location>
        <begin position="107"/>
        <end position="124"/>
    </location>
</feature>
<proteinExistence type="predicted"/>
<evidence type="ECO:0000313" key="5">
    <source>
        <dbReference type="Proteomes" id="UP000267251"/>
    </source>
</evidence>
<keyword evidence="5" id="KW-1185">Reference proteome</keyword>
<evidence type="ECO:0000256" key="1">
    <source>
        <dbReference type="SAM" id="MobiDB-lite"/>
    </source>
</evidence>
<reference evidence="5" key="1">
    <citation type="journal article" date="2018" name="Nat. Microbiol.">
        <title>Leveraging single-cell genomics to expand the fungal tree of life.</title>
        <authorList>
            <person name="Ahrendt S.R."/>
            <person name="Quandt C.A."/>
            <person name="Ciobanu D."/>
            <person name="Clum A."/>
            <person name="Salamov A."/>
            <person name="Andreopoulos B."/>
            <person name="Cheng J.F."/>
            <person name="Woyke T."/>
            <person name="Pelin A."/>
            <person name="Henrissat B."/>
            <person name="Reynolds N.K."/>
            <person name="Benny G.L."/>
            <person name="Smith M.E."/>
            <person name="James T.Y."/>
            <person name="Grigoriev I.V."/>
        </authorList>
    </citation>
    <scope>NUCLEOTIDE SEQUENCE [LARGE SCALE GENOMIC DNA]</scope>
</reference>
<organism evidence="4 5">
    <name type="scientific">Piptocephalis cylindrospora</name>
    <dbReference type="NCBI Taxonomy" id="1907219"/>
    <lineage>
        <taxon>Eukaryota</taxon>
        <taxon>Fungi</taxon>
        <taxon>Fungi incertae sedis</taxon>
        <taxon>Zoopagomycota</taxon>
        <taxon>Zoopagomycotina</taxon>
        <taxon>Zoopagomycetes</taxon>
        <taxon>Zoopagales</taxon>
        <taxon>Piptocephalidaceae</taxon>
        <taxon>Piptocephalis</taxon>
    </lineage>
</organism>